<reference evidence="2" key="1">
    <citation type="journal article" date="2015" name="Nature">
        <title>Complex archaea that bridge the gap between prokaryotes and eukaryotes.</title>
        <authorList>
            <person name="Spang A."/>
            <person name="Saw J.H."/>
            <person name="Jorgensen S.L."/>
            <person name="Zaremba-Niedzwiedzka K."/>
            <person name="Martijn J."/>
            <person name="Lind A.E."/>
            <person name="van Eijk R."/>
            <person name="Schleper C."/>
            <person name="Guy L."/>
            <person name="Ettema T.J."/>
        </authorList>
    </citation>
    <scope>NUCLEOTIDE SEQUENCE</scope>
</reference>
<dbReference type="SMART" id="SM00710">
    <property type="entry name" value="PbH1"/>
    <property type="match status" value="9"/>
</dbReference>
<organism evidence="2">
    <name type="scientific">marine sediment metagenome</name>
    <dbReference type="NCBI Taxonomy" id="412755"/>
    <lineage>
        <taxon>unclassified sequences</taxon>
        <taxon>metagenomes</taxon>
        <taxon>ecological metagenomes</taxon>
    </lineage>
</organism>
<dbReference type="InterPro" id="IPR039448">
    <property type="entry name" value="Beta_helix"/>
</dbReference>
<name>A0A0F9D799_9ZZZZ</name>
<feature type="domain" description="Right handed beta helix" evidence="1">
    <location>
        <begin position="170"/>
        <end position="321"/>
    </location>
</feature>
<comment type="caution">
    <text evidence="2">The sequence shown here is derived from an EMBL/GenBank/DDBJ whole genome shotgun (WGS) entry which is preliminary data.</text>
</comment>
<dbReference type="SUPFAM" id="SSF51126">
    <property type="entry name" value="Pectin lyase-like"/>
    <property type="match status" value="1"/>
</dbReference>
<feature type="non-terminal residue" evidence="2">
    <location>
        <position position="1"/>
    </location>
</feature>
<sequence length="551" mass="56868">VRTRDFRTLWLTTKNTVATIIKTLPDEQIGREVFVYFGDSNTTVDFTGTNLIGNNGVDWSPIEGNWMTCRFDGKNWLCETGASGSGGGLWADAGSYIYPVSGTNYRILDSTTALTSALLDLENTTWILTPGTYNISSGIVIAKDRVSIQASPGVIIKKTADIDAITISGDYCNILRVEIDGNGQGSSGIWITGAYNEVTGCISHDNVGHGIGLDGQSTDCWGNIVTGNTSYTNGGIGISQNTTTDNTIDDNHIYDNALEGITIDVTSHGCVCSDNRLVANGVTNAHASAGGVGGIGIDNVDFIKVTGNVITNHGTNAGIAIQNNIGISSNSVISGNVIDNPDTDGIVFINNSYASSGFSITGNTVTNAGNGAVSGWGIRLGANGANYTTRCAVTGNVVRGGLDGSIALDANCDNNNVIGNQVNGDAVVDNGTNNLVAWNDSASVSAAGWTDDGGVVRLTTATDDVAIGTADVTGFKLTVHEDAAAVVLYVSTDATANCVLGFSSDDDGTPRAGRIGIDYSDSVLRINYGASFDGVNNGLEINSAGGEIGGN</sequence>
<proteinExistence type="predicted"/>
<evidence type="ECO:0000259" key="1">
    <source>
        <dbReference type="Pfam" id="PF13229"/>
    </source>
</evidence>
<evidence type="ECO:0000313" key="2">
    <source>
        <dbReference type="EMBL" id="KKL57623.1"/>
    </source>
</evidence>
<dbReference type="Gene3D" id="2.160.20.10">
    <property type="entry name" value="Single-stranded right-handed beta-helix, Pectin lyase-like"/>
    <property type="match status" value="2"/>
</dbReference>
<dbReference type="Pfam" id="PF13229">
    <property type="entry name" value="Beta_helix"/>
    <property type="match status" value="1"/>
</dbReference>
<dbReference type="EMBL" id="LAZR01030104">
    <property type="protein sequence ID" value="KKL57623.1"/>
    <property type="molecule type" value="Genomic_DNA"/>
</dbReference>
<dbReference type="InterPro" id="IPR011050">
    <property type="entry name" value="Pectin_lyase_fold/virulence"/>
</dbReference>
<dbReference type="InterPro" id="IPR012334">
    <property type="entry name" value="Pectin_lyas_fold"/>
</dbReference>
<protein>
    <recommendedName>
        <fullName evidence="1">Right handed beta helix domain-containing protein</fullName>
    </recommendedName>
</protein>
<accession>A0A0F9D799</accession>
<dbReference type="InterPro" id="IPR006626">
    <property type="entry name" value="PbH1"/>
</dbReference>
<dbReference type="AlphaFoldDB" id="A0A0F9D799"/>
<gene>
    <name evidence="2" type="ORF">LCGC14_2233570</name>
</gene>